<keyword evidence="4 5" id="KW-0067">ATP-binding</keyword>
<dbReference type="InterPro" id="IPR048941">
    <property type="entry name" value="ATG1-like_MIT2"/>
</dbReference>
<dbReference type="GO" id="GO:0016301">
    <property type="term" value="F:kinase activity"/>
    <property type="evidence" value="ECO:0007669"/>
    <property type="project" value="UniProtKB-KW"/>
</dbReference>
<feature type="compositionally biased region" description="Low complexity" evidence="6">
    <location>
        <begin position="352"/>
        <end position="367"/>
    </location>
</feature>
<evidence type="ECO:0000256" key="6">
    <source>
        <dbReference type="SAM" id="MobiDB-lite"/>
    </source>
</evidence>
<dbReference type="InterPro" id="IPR011009">
    <property type="entry name" value="Kinase-like_dom_sf"/>
</dbReference>
<dbReference type="InterPro" id="IPR008271">
    <property type="entry name" value="Ser/Thr_kinase_AS"/>
</dbReference>
<feature type="domain" description="Protein kinase" evidence="7">
    <location>
        <begin position="22"/>
        <end position="289"/>
    </location>
</feature>
<evidence type="ECO:0000313" key="8">
    <source>
        <dbReference type="Proteomes" id="UP001652582"/>
    </source>
</evidence>
<keyword evidence="3 9" id="KW-0418">Kinase</keyword>
<evidence type="ECO:0000256" key="5">
    <source>
        <dbReference type="PROSITE-ProRule" id="PRU10141"/>
    </source>
</evidence>
<dbReference type="PROSITE" id="PS50011">
    <property type="entry name" value="PROTEIN_KINASE_DOM"/>
    <property type="match status" value="1"/>
</dbReference>
<dbReference type="PANTHER" id="PTHR24348">
    <property type="entry name" value="SERINE/THREONINE-PROTEIN KINASE UNC-51-RELATED"/>
    <property type="match status" value="1"/>
</dbReference>
<proteinExistence type="predicted"/>
<feature type="compositionally biased region" description="Polar residues" evidence="6">
    <location>
        <begin position="468"/>
        <end position="477"/>
    </location>
</feature>
<sequence>MSVVKAKALVKMEVIQVGEYEFTKQDIIGHGAFAMVYKGRKRKNPSQSVAVKVVTKKGIQKASEILVKEIKILRELTALHHTNLVAMHDCMDSPAYVYVVMEYCNGGDLADYLQANRLLSEGTIRTFLRQLAEAMRAIHAKGIVHRDLKPQNILLTHSVMPPRTPHPTEITLKIADFGFARFLEEGNMAVTLCGSPMYMAPEVIMSLKYDAKADLWSLGTIVYQCLTGKAPFQATTPHELKAFYENSVDLQPKMPSGTSPELCNLLIGLLRRNARERMPFEVFFNHPFLQRPRTTSITSLDSDLPDILESVIEGCVETNCILEESWDSRETSSNSALPTTSAPRAPLPQSQPQPVVQPAKKPKPSSSTDSSDLWPGAEDFVVVDADSGSADGSHTSHGSHGSSASEAAPRPRSLALQAPPDAPADAPAPPAHALDTASNAPPTRNPASACDVPRSQPIDVLRSNHNRNAANIGSLSPPTVPFTMGTPPSTRRRSASGSSPPPSLWQVSPTNSPSYRRSGSSPPVTLAALKASGEASPKRGALPDALLRGIKMHHDPPVYIPNLQEETILAVSTQYKRGALPDALLRGIKMHHDPPVYIPNLQEETILAVSTQYKRGALPDALLRGIKMHHDPPVYIPNLQEETILAVSTQYKRGALPDALLRGIKMHHDPPVYIPNLQEETILAVSTQYKRGALPDALLRGIKMHHDPPVYIPNLQEETILAVSTQYKRGALPDALLRGIKMHHDPPVYIPNLQEETILAVSTQYKRGALPDALLRGIKMHHDPPVYIPNLQEETILAVSTQYKRGALPDALLRGIKMHHDPPVYIPNLQEETILAVSTQYKRGALPDALLRGIKMHHDPPVYIPNLQEETILAEEHSKVFSQLNFVLMLAELLSDLAVSCGAPLAALMDASDERSNESVRLGLLVQAMQALAAGLRLAAAHYRSRTLQPTPQVRNVVSLMNGKYKWIVNESRRLHEAGVTPAVCDKILYEHAIELCQMAAIEELFGDVKECERRYMSAQVLLHSLVQRHPLHPHHRTTLSKYRDAVQRRLNCLKGPRKIMDVKLEAGIS</sequence>
<evidence type="ECO:0000313" key="9">
    <source>
        <dbReference type="RefSeq" id="XP_052741289.1"/>
    </source>
</evidence>
<dbReference type="Gene3D" id="3.30.200.20">
    <property type="entry name" value="Phosphorylase Kinase, domain 1"/>
    <property type="match status" value="1"/>
</dbReference>
<dbReference type="SUPFAM" id="SSF56112">
    <property type="entry name" value="Protein kinase-like (PK-like)"/>
    <property type="match status" value="1"/>
</dbReference>
<gene>
    <name evidence="9" type="primary">LOC112046190</name>
</gene>
<dbReference type="InterPro" id="IPR000719">
    <property type="entry name" value="Prot_kinase_dom"/>
</dbReference>
<keyword evidence="1" id="KW-0808">Transferase</keyword>
<feature type="region of interest" description="Disordered" evidence="6">
    <location>
        <begin position="468"/>
        <end position="524"/>
    </location>
</feature>
<feature type="compositionally biased region" description="Low complexity" evidence="6">
    <location>
        <begin position="512"/>
        <end position="523"/>
    </location>
</feature>
<evidence type="ECO:0000256" key="2">
    <source>
        <dbReference type="ARBA" id="ARBA00022741"/>
    </source>
</evidence>
<reference evidence="9" key="1">
    <citation type="submission" date="2025-08" db="UniProtKB">
        <authorList>
            <consortium name="RefSeq"/>
        </authorList>
    </citation>
    <scope>IDENTIFICATION</scope>
</reference>
<dbReference type="PROSITE" id="PS00108">
    <property type="entry name" value="PROTEIN_KINASE_ST"/>
    <property type="match status" value="1"/>
</dbReference>
<feature type="compositionally biased region" description="Polar residues" evidence="6">
    <location>
        <begin position="331"/>
        <end position="342"/>
    </location>
</feature>
<dbReference type="PANTHER" id="PTHR24348:SF22">
    <property type="entry name" value="NON-SPECIFIC SERINE_THREONINE PROTEIN KINASE"/>
    <property type="match status" value="1"/>
</dbReference>
<dbReference type="Gene3D" id="1.10.510.10">
    <property type="entry name" value="Transferase(Phosphotransferase) domain 1"/>
    <property type="match status" value="1"/>
</dbReference>
<feature type="compositionally biased region" description="Low complexity" evidence="6">
    <location>
        <begin position="386"/>
        <end position="419"/>
    </location>
</feature>
<evidence type="ECO:0000259" key="7">
    <source>
        <dbReference type="PROSITE" id="PS50011"/>
    </source>
</evidence>
<dbReference type="RefSeq" id="XP_052741289.1">
    <property type="nucleotide sequence ID" value="XM_052885329.1"/>
</dbReference>
<name>A0ABM3LQE2_BICAN</name>
<dbReference type="GeneID" id="112046190"/>
<dbReference type="PROSITE" id="PS00107">
    <property type="entry name" value="PROTEIN_KINASE_ATP"/>
    <property type="match status" value="1"/>
</dbReference>
<evidence type="ECO:0000256" key="1">
    <source>
        <dbReference type="ARBA" id="ARBA00022679"/>
    </source>
</evidence>
<accession>A0ABM3LQE2</accession>
<dbReference type="InterPro" id="IPR045269">
    <property type="entry name" value="Atg1-like"/>
</dbReference>
<feature type="region of interest" description="Disordered" evidence="6">
    <location>
        <begin position="386"/>
        <end position="453"/>
    </location>
</feature>
<keyword evidence="8" id="KW-1185">Reference proteome</keyword>
<evidence type="ECO:0000256" key="4">
    <source>
        <dbReference type="ARBA" id="ARBA00022840"/>
    </source>
</evidence>
<protein>
    <submittedName>
        <fullName evidence="9">Serine/threonine-protein kinase unc-51 isoform X1</fullName>
    </submittedName>
</protein>
<dbReference type="Pfam" id="PF21127">
    <property type="entry name" value="ATG1-like_MIT2"/>
    <property type="match status" value="1"/>
</dbReference>
<organism evidence="8 9">
    <name type="scientific">Bicyclus anynana</name>
    <name type="common">Squinting bush brown butterfly</name>
    <dbReference type="NCBI Taxonomy" id="110368"/>
    <lineage>
        <taxon>Eukaryota</taxon>
        <taxon>Metazoa</taxon>
        <taxon>Ecdysozoa</taxon>
        <taxon>Arthropoda</taxon>
        <taxon>Hexapoda</taxon>
        <taxon>Insecta</taxon>
        <taxon>Pterygota</taxon>
        <taxon>Neoptera</taxon>
        <taxon>Endopterygota</taxon>
        <taxon>Lepidoptera</taxon>
        <taxon>Glossata</taxon>
        <taxon>Ditrysia</taxon>
        <taxon>Papilionoidea</taxon>
        <taxon>Nymphalidae</taxon>
        <taxon>Satyrinae</taxon>
        <taxon>Satyrini</taxon>
        <taxon>Mycalesina</taxon>
        <taxon>Bicyclus</taxon>
    </lineage>
</organism>
<evidence type="ECO:0000256" key="3">
    <source>
        <dbReference type="ARBA" id="ARBA00022777"/>
    </source>
</evidence>
<dbReference type="Proteomes" id="UP001652582">
    <property type="component" value="Chromosome 14"/>
</dbReference>
<feature type="compositionally biased region" description="Pro residues" evidence="6">
    <location>
        <begin position="420"/>
        <end position="430"/>
    </location>
</feature>
<feature type="binding site" evidence="5">
    <location>
        <position position="52"/>
    </location>
    <ligand>
        <name>ATP</name>
        <dbReference type="ChEBI" id="CHEBI:30616"/>
    </ligand>
</feature>
<keyword evidence="2 5" id="KW-0547">Nucleotide-binding</keyword>
<feature type="region of interest" description="Disordered" evidence="6">
    <location>
        <begin position="326"/>
        <end position="374"/>
    </location>
</feature>
<dbReference type="SMART" id="SM00220">
    <property type="entry name" value="S_TKc"/>
    <property type="match status" value="1"/>
</dbReference>
<dbReference type="InterPro" id="IPR017441">
    <property type="entry name" value="Protein_kinase_ATP_BS"/>
</dbReference>
<dbReference type="Pfam" id="PF00069">
    <property type="entry name" value="Pkinase"/>
    <property type="match status" value="1"/>
</dbReference>